<keyword evidence="6" id="KW-0378">Hydrolase</keyword>
<feature type="transmembrane region" description="Helical" evidence="11">
    <location>
        <begin position="486"/>
        <end position="514"/>
    </location>
</feature>
<dbReference type="Pfam" id="PF01435">
    <property type="entry name" value="Peptidase_M48"/>
    <property type="match status" value="1"/>
</dbReference>
<dbReference type="Proteomes" id="UP000516052">
    <property type="component" value="Chromosome"/>
</dbReference>
<dbReference type="InterPro" id="IPR050083">
    <property type="entry name" value="HtpX_protease"/>
</dbReference>
<evidence type="ECO:0000256" key="9">
    <source>
        <dbReference type="ARBA" id="ARBA00023049"/>
    </source>
</evidence>
<feature type="transmembrane region" description="Helical" evidence="11">
    <location>
        <begin position="560"/>
        <end position="580"/>
    </location>
</feature>
<dbReference type="AlphaFoldDB" id="A0A7H0I9Z1"/>
<evidence type="ECO:0000256" key="6">
    <source>
        <dbReference type="ARBA" id="ARBA00022801"/>
    </source>
</evidence>
<evidence type="ECO:0000256" key="7">
    <source>
        <dbReference type="ARBA" id="ARBA00022833"/>
    </source>
</evidence>
<reference evidence="13 14" key="1">
    <citation type="submission" date="2020-08" db="EMBL/GenBank/DDBJ databases">
        <title>A novel species.</title>
        <authorList>
            <person name="Gao J."/>
        </authorList>
    </citation>
    <scope>NUCLEOTIDE SEQUENCE [LARGE SCALE GENOMIC DNA]</scope>
    <source>
        <strain evidence="13 14">CRXT-G-22</strain>
    </source>
</reference>
<keyword evidence="3 13" id="KW-0645">Protease</keyword>
<dbReference type="EMBL" id="CP060828">
    <property type="protein sequence ID" value="QNP69607.1"/>
    <property type="molecule type" value="Genomic_DNA"/>
</dbReference>
<feature type="transmembrane region" description="Helical" evidence="11">
    <location>
        <begin position="184"/>
        <end position="203"/>
    </location>
</feature>
<evidence type="ECO:0000256" key="1">
    <source>
        <dbReference type="ARBA" id="ARBA00001947"/>
    </source>
</evidence>
<comment type="cofactor">
    <cofactor evidence="1">
        <name>Zn(2+)</name>
        <dbReference type="ChEBI" id="CHEBI:29105"/>
    </cofactor>
</comment>
<name>A0A7H0I9Z1_9ACTN</name>
<proteinExistence type="predicted"/>
<feature type="transmembrane region" description="Helical" evidence="11">
    <location>
        <begin position="443"/>
        <end position="466"/>
    </location>
</feature>
<keyword evidence="4 11" id="KW-0812">Transmembrane</keyword>
<feature type="transmembrane region" description="Helical" evidence="11">
    <location>
        <begin position="215"/>
        <end position="234"/>
    </location>
</feature>
<evidence type="ECO:0000256" key="2">
    <source>
        <dbReference type="ARBA" id="ARBA00022475"/>
    </source>
</evidence>
<evidence type="ECO:0000256" key="8">
    <source>
        <dbReference type="ARBA" id="ARBA00022989"/>
    </source>
</evidence>
<evidence type="ECO:0000256" key="11">
    <source>
        <dbReference type="SAM" id="Phobius"/>
    </source>
</evidence>
<sequence>MAALLLAGAFAGTLVHGQFFGTAWATKAAHCAKEAAERVPGEGFAQEVERNGYEQRCVRPVQQRLLGVSLAGSALVVLLGAVGLWALPRAALRRAGPLEPVPQEWQERVARAAAGLGVRRPPRAVWAGPKYEEPFTAGGARAVTVVLPRGTQRLSDRYADAVIRHEVAHVAAGDVGLVWLTRGALVAASAVLLVPPVVFVAQQGVDGGRLFWGEYGGRALLLVGLVLLLSQMVLRSREHEADLLSVRGRSADGLTSWLARAERAHRSLGERQPSPVQPWWERLLANHPPLTRRLTVLGLPYQHLLPTWLDAAATGLLGAITLDSVTSLAQTGFTGTPLLPYAFLTGALAAGTLMSLAWGATVWRSAWGTEGNVSVPRRALLALAAGTALGLVVRLQATGTALSGSASLTWPPLVVLPLAVASAGALSAPLAGMYVRSRRTAPGALVVLVTSVAVNAALFVGALRVAQELALWVGVFGWRSLGAHLSLAGVYSVSATSTAVGLGCLALAVLWWSVRRGLGEGTGRSAWLMPLSAAGASAAGAGVVRGVVSGGGDFEAVLQYDRWVAAIAGLAALVAICVAGGGAWLGCALWAAPLATVLTSGGLWLARSWFWTRPVDPIGAGEYVGTALAQLALIFVLLALPLVLVASFARRAGWGRGMVPVVAAGVAGVLALVVVRSEGVLLSVILMGAGVSG</sequence>
<evidence type="ECO:0000259" key="12">
    <source>
        <dbReference type="Pfam" id="PF01435"/>
    </source>
</evidence>
<feature type="transmembrane region" description="Helical" evidence="11">
    <location>
        <begin position="341"/>
        <end position="367"/>
    </location>
</feature>
<dbReference type="PANTHER" id="PTHR43221:SF2">
    <property type="entry name" value="PROTEASE HTPX HOMOLOG"/>
    <property type="match status" value="1"/>
</dbReference>
<feature type="transmembrane region" description="Helical" evidence="11">
    <location>
        <begin position="661"/>
        <end position="687"/>
    </location>
</feature>
<keyword evidence="9 13" id="KW-0482">Metalloprotease</keyword>
<dbReference type="GO" id="GO:0004222">
    <property type="term" value="F:metalloendopeptidase activity"/>
    <property type="evidence" value="ECO:0007669"/>
    <property type="project" value="InterPro"/>
</dbReference>
<evidence type="ECO:0000256" key="3">
    <source>
        <dbReference type="ARBA" id="ARBA00022670"/>
    </source>
</evidence>
<gene>
    <name evidence="13" type="ORF">IAG44_09230</name>
</gene>
<dbReference type="KEGG" id="sroi:IAG44_09230"/>
<keyword evidence="2" id="KW-1003">Cell membrane</keyword>
<feature type="transmembrane region" description="Helical" evidence="11">
    <location>
        <begin position="627"/>
        <end position="649"/>
    </location>
</feature>
<feature type="transmembrane region" description="Helical" evidence="11">
    <location>
        <begin position="379"/>
        <end position="397"/>
    </location>
</feature>
<keyword evidence="7" id="KW-0862">Zinc</keyword>
<evidence type="ECO:0000256" key="10">
    <source>
        <dbReference type="ARBA" id="ARBA00023136"/>
    </source>
</evidence>
<evidence type="ECO:0000256" key="4">
    <source>
        <dbReference type="ARBA" id="ARBA00022692"/>
    </source>
</evidence>
<evidence type="ECO:0000256" key="5">
    <source>
        <dbReference type="ARBA" id="ARBA00022723"/>
    </source>
</evidence>
<dbReference type="InterPro" id="IPR001915">
    <property type="entry name" value="Peptidase_M48"/>
</dbReference>
<feature type="transmembrane region" description="Helical" evidence="11">
    <location>
        <begin position="65"/>
        <end position="87"/>
    </location>
</feature>
<dbReference type="Gene3D" id="3.30.2010.10">
    <property type="entry name" value="Metalloproteases ('zincins'), catalytic domain"/>
    <property type="match status" value="1"/>
</dbReference>
<dbReference type="PANTHER" id="PTHR43221">
    <property type="entry name" value="PROTEASE HTPX"/>
    <property type="match status" value="1"/>
</dbReference>
<dbReference type="RefSeq" id="WP_187746646.1">
    <property type="nucleotide sequence ID" value="NZ_CP060828.1"/>
</dbReference>
<keyword evidence="10 11" id="KW-0472">Membrane</keyword>
<keyword evidence="5" id="KW-0479">Metal-binding</keyword>
<organism evidence="13 14">
    <name type="scientific">Streptomyces roseirectus</name>
    <dbReference type="NCBI Taxonomy" id="2768066"/>
    <lineage>
        <taxon>Bacteria</taxon>
        <taxon>Bacillati</taxon>
        <taxon>Actinomycetota</taxon>
        <taxon>Actinomycetes</taxon>
        <taxon>Kitasatosporales</taxon>
        <taxon>Streptomycetaceae</taxon>
        <taxon>Streptomyces</taxon>
    </lineage>
</organism>
<dbReference type="GO" id="GO:0046872">
    <property type="term" value="F:metal ion binding"/>
    <property type="evidence" value="ECO:0007669"/>
    <property type="project" value="UniProtKB-KW"/>
</dbReference>
<keyword evidence="8 11" id="KW-1133">Transmembrane helix</keyword>
<keyword evidence="14" id="KW-1185">Reference proteome</keyword>
<feature type="transmembrane region" description="Helical" evidence="11">
    <location>
        <begin position="526"/>
        <end position="548"/>
    </location>
</feature>
<evidence type="ECO:0000313" key="13">
    <source>
        <dbReference type="EMBL" id="QNP69607.1"/>
    </source>
</evidence>
<feature type="domain" description="Peptidase M48" evidence="12">
    <location>
        <begin position="105"/>
        <end position="297"/>
    </location>
</feature>
<dbReference type="GO" id="GO:0006508">
    <property type="term" value="P:proteolysis"/>
    <property type="evidence" value="ECO:0007669"/>
    <property type="project" value="UniProtKB-KW"/>
</dbReference>
<protein>
    <submittedName>
        <fullName evidence="13">M48 family metalloprotease</fullName>
    </submittedName>
</protein>
<feature type="transmembrane region" description="Helical" evidence="11">
    <location>
        <begin position="587"/>
        <end position="607"/>
    </location>
</feature>
<accession>A0A7H0I9Z1</accession>
<evidence type="ECO:0000313" key="14">
    <source>
        <dbReference type="Proteomes" id="UP000516052"/>
    </source>
</evidence>
<feature type="transmembrane region" description="Helical" evidence="11">
    <location>
        <begin position="409"/>
        <end position="431"/>
    </location>
</feature>